<dbReference type="EMBL" id="BK057797">
    <property type="protein sequence ID" value="DAE92324.1"/>
    <property type="molecule type" value="Genomic_DNA"/>
</dbReference>
<proteinExistence type="predicted"/>
<organism evidence="1">
    <name type="scientific">Siphoviridae sp. ctLoY15</name>
    <dbReference type="NCBI Taxonomy" id="2827570"/>
    <lineage>
        <taxon>Viruses</taxon>
        <taxon>Duplodnaviria</taxon>
        <taxon>Heunggongvirae</taxon>
        <taxon>Uroviricota</taxon>
        <taxon>Caudoviricetes</taxon>
    </lineage>
</organism>
<sequence length="211" mass="24791">MKHNDKDPANVRTSVQFCKRKIAKKETFLADCSELVISQFFTAFHKAKDLFKKAMSKYPPDSRSRGFEASTFQTCIIGELQKAFPSDWKFWRYKRFALSMKGYSFLIKKLDKKEMPMNIRTQANKSILNQVQTLIFDPTAYENPIIFFGWQKSKFGELMAPHFVYIDEEKIQWRFYEEELTSVTIPTISVPNSNDRLLPKVKEQSKKKKAN</sequence>
<accession>A0A8S5RT36</accession>
<name>A0A8S5RT36_9CAUD</name>
<evidence type="ECO:0000313" key="1">
    <source>
        <dbReference type="EMBL" id="DAE92324.1"/>
    </source>
</evidence>
<protein>
    <submittedName>
        <fullName evidence="1">Uncharacterized protein</fullName>
    </submittedName>
</protein>
<reference evidence="1" key="1">
    <citation type="journal article" date="2021" name="Proc. Natl. Acad. Sci. U.S.A.">
        <title>A Catalog of Tens of Thousands of Viruses from Human Metagenomes Reveals Hidden Associations with Chronic Diseases.</title>
        <authorList>
            <person name="Tisza M.J."/>
            <person name="Buck C.B."/>
        </authorList>
    </citation>
    <scope>NUCLEOTIDE SEQUENCE</scope>
    <source>
        <strain evidence="1">CtLoY15</strain>
    </source>
</reference>